<evidence type="ECO:0000313" key="5">
    <source>
        <dbReference type="EMBL" id="GMR49496.1"/>
    </source>
</evidence>
<dbReference type="Pfam" id="PF03298">
    <property type="entry name" value="Stanniocalcin"/>
    <property type="match status" value="1"/>
</dbReference>
<dbReference type="InterPro" id="IPR004978">
    <property type="entry name" value="Stanniocalcin"/>
</dbReference>
<name>A0AAN5CRU5_9BILA</name>
<sequence>ILLSLLLASSAKAGQCPKKSTWNSTSYDYSDSDCNAYLELENATHCGDSGYALNFGYPICRNFVDNRCMFFPNGKAFIDCAKPCLANYVRDHIIAAGITNCSEITQLAFASHIPCYNECHFCDVILSNSFQFGFTFGERFQAFFSDPAFQQLIAIGSDCASNPLGFLLSVLGILPRT</sequence>
<protein>
    <submittedName>
        <fullName evidence="5">Uncharacterized protein</fullName>
    </submittedName>
</protein>
<gene>
    <name evidence="5" type="ORF">PMAYCL1PPCAC_19691</name>
</gene>
<dbReference type="GO" id="GO:0005615">
    <property type="term" value="C:extracellular space"/>
    <property type="evidence" value="ECO:0007669"/>
    <property type="project" value="TreeGrafter"/>
</dbReference>
<comment type="caution">
    <text evidence="5">The sequence shown here is derived from an EMBL/GenBank/DDBJ whole genome shotgun (WGS) entry which is preliminary data.</text>
</comment>
<dbReference type="EMBL" id="BTRK01000004">
    <property type="protein sequence ID" value="GMR49496.1"/>
    <property type="molecule type" value="Genomic_DNA"/>
</dbReference>
<keyword evidence="3" id="KW-0372">Hormone</keyword>
<dbReference type="Proteomes" id="UP001328107">
    <property type="component" value="Unassembled WGS sequence"/>
</dbReference>
<keyword evidence="6" id="KW-1185">Reference proteome</keyword>
<feature type="non-terminal residue" evidence="5">
    <location>
        <position position="1"/>
    </location>
</feature>
<evidence type="ECO:0000256" key="4">
    <source>
        <dbReference type="ARBA" id="ARBA00023157"/>
    </source>
</evidence>
<reference evidence="6" key="1">
    <citation type="submission" date="2022-10" db="EMBL/GenBank/DDBJ databases">
        <title>Genome assembly of Pristionchus species.</title>
        <authorList>
            <person name="Yoshida K."/>
            <person name="Sommer R.J."/>
        </authorList>
    </citation>
    <scope>NUCLEOTIDE SEQUENCE [LARGE SCALE GENOMIC DNA]</scope>
    <source>
        <strain evidence="6">RS5460</strain>
    </source>
</reference>
<proteinExistence type="inferred from homology"/>
<dbReference type="AlphaFoldDB" id="A0AAN5CRU5"/>
<keyword evidence="4" id="KW-1015">Disulfide bond</keyword>
<evidence type="ECO:0000256" key="2">
    <source>
        <dbReference type="ARBA" id="ARBA00011748"/>
    </source>
</evidence>
<evidence type="ECO:0000256" key="1">
    <source>
        <dbReference type="ARBA" id="ARBA00008693"/>
    </source>
</evidence>
<evidence type="ECO:0000313" key="6">
    <source>
        <dbReference type="Proteomes" id="UP001328107"/>
    </source>
</evidence>
<dbReference type="PANTHER" id="PTHR11245:SF6">
    <property type="entry name" value="DUF19 DOMAIN-CONTAINING PROTEIN"/>
    <property type="match status" value="1"/>
</dbReference>
<evidence type="ECO:0000256" key="3">
    <source>
        <dbReference type="ARBA" id="ARBA00022702"/>
    </source>
</evidence>
<dbReference type="PANTHER" id="PTHR11245">
    <property type="entry name" value="STANNIOCALCIN"/>
    <property type="match status" value="1"/>
</dbReference>
<dbReference type="GO" id="GO:0005179">
    <property type="term" value="F:hormone activity"/>
    <property type="evidence" value="ECO:0007669"/>
    <property type="project" value="UniProtKB-KW"/>
</dbReference>
<accession>A0AAN5CRU5</accession>
<comment type="subunit">
    <text evidence="2">Homodimer; disulfide-linked.</text>
</comment>
<dbReference type="GO" id="GO:0006874">
    <property type="term" value="P:intracellular calcium ion homeostasis"/>
    <property type="evidence" value="ECO:0007669"/>
    <property type="project" value="TreeGrafter"/>
</dbReference>
<organism evidence="5 6">
    <name type="scientific">Pristionchus mayeri</name>
    <dbReference type="NCBI Taxonomy" id="1317129"/>
    <lineage>
        <taxon>Eukaryota</taxon>
        <taxon>Metazoa</taxon>
        <taxon>Ecdysozoa</taxon>
        <taxon>Nematoda</taxon>
        <taxon>Chromadorea</taxon>
        <taxon>Rhabditida</taxon>
        <taxon>Rhabditina</taxon>
        <taxon>Diplogasteromorpha</taxon>
        <taxon>Diplogasteroidea</taxon>
        <taxon>Neodiplogasteridae</taxon>
        <taxon>Pristionchus</taxon>
    </lineage>
</organism>
<comment type="similarity">
    <text evidence="1">Belongs to the stanniocalcin family.</text>
</comment>